<feature type="signal peptide" evidence="2">
    <location>
        <begin position="1"/>
        <end position="15"/>
    </location>
</feature>
<reference evidence="4" key="1">
    <citation type="submission" date="2022-11" db="UniProtKB">
        <authorList>
            <consortium name="WormBaseParasite"/>
        </authorList>
    </citation>
    <scope>IDENTIFICATION</scope>
</reference>
<sequence length="96" mass="10416">MFKLILLFLHILVNAVSIDACLATGRQRQIAVPAKRITTTSKPTTTTIQPTTTTTIQPTTTTTIQPTTTTTVPQSTTTSTSTTSELFFKLQISSEK</sequence>
<evidence type="ECO:0000313" key="4">
    <source>
        <dbReference type="WBParaSite" id="ACRNAN_scaffold11051.g28976.t1"/>
    </source>
</evidence>
<evidence type="ECO:0000256" key="2">
    <source>
        <dbReference type="SAM" id="SignalP"/>
    </source>
</evidence>
<dbReference type="WBParaSite" id="ACRNAN_scaffold11051.g28976.t1">
    <property type="protein sequence ID" value="ACRNAN_scaffold11051.g28976.t1"/>
    <property type="gene ID" value="ACRNAN_scaffold11051.g28976"/>
</dbReference>
<proteinExistence type="predicted"/>
<keyword evidence="2" id="KW-0732">Signal</keyword>
<protein>
    <submittedName>
        <fullName evidence="4">Integumentary mucin C.1-like</fullName>
    </submittedName>
</protein>
<feature type="region of interest" description="Disordered" evidence="1">
    <location>
        <begin position="41"/>
        <end position="82"/>
    </location>
</feature>
<accession>A0A914CI45</accession>
<keyword evidence="3" id="KW-1185">Reference proteome</keyword>
<evidence type="ECO:0000313" key="3">
    <source>
        <dbReference type="Proteomes" id="UP000887540"/>
    </source>
</evidence>
<organism evidence="3 4">
    <name type="scientific">Acrobeloides nanus</name>
    <dbReference type="NCBI Taxonomy" id="290746"/>
    <lineage>
        <taxon>Eukaryota</taxon>
        <taxon>Metazoa</taxon>
        <taxon>Ecdysozoa</taxon>
        <taxon>Nematoda</taxon>
        <taxon>Chromadorea</taxon>
        <taxon>Rhabditida</taxon>
        <taxon>Tylenchina</taxon>
        <taxon>Cephalobomorpha</taxon>
        <taxon>Cephaloboidea</taxon>
        <taxon>Cephalobidae</taxon>
        <taxon>Acrobeloides</taxon>
    </lineage>
</organism>
<feature type="chain" id="PRO_5038138807" evidence="2">
    <location>
        <begin position="16"/>
        <end position="96"/>
    </location>
</feature>
<dbReference type="AlphaFoldDB" id="A0A914CI45"/>
<evidence type="ECO:0000256" key="1">
    <source>
        <dbReference type="SAM" id="MobiDB-lite"/>
    </source>
</evidence>
<dbReference type="Proteomes" id="UP000887540">
    <property type="component" value="Unplaced"/>
</dbReference>
<name>A0A914CI45_9BILA</name>